<accession>A0ABV8DI30</accession>
<evidence type="ECO:0000313" key="4">
    <source>
        <dbReference type="Proteomes" id="UP001595693"/>
    </source>
</evidence>
<keyword evidence="4" id="KW-1185">Reference proteome</keyword>
<comment type="caution">
    <text evidence="3">The sequence shown here is derived from an EMBL/GenBank/DDBJ whole genome shotgun (WGS) entry which is preliminary data.</text>
</comment>
<dbReference type="Pfam" id="PF02384">
    <property type="entry name" value="N6_Mtase"/>
    <property type="match status" value="1"/>
</dbReference>
<organism evidence="3 4">
    <name type="scientific">Acidovorax facilis</name>
    <dbReference type="NCBI Taxonomy" id="12917"/>
    <lineage>
        <taxon>Bacteria</taxon>
        <taxon>Pseudomonadati</taxon>
        <taxon>Pseudomonadota</taxon>
        <taxon>Betaproteobacteria</taxon>
        <taxon>Burkholderiales</taxon>
        <taxon>Comamonadaceae</taxon>
        <taxon>Acidovorax</taxon>
    </lineage>
</organism>
<keyword evidence="3" id="KW-0808">Transferase</keyword>
<dbReference type="InterPro" id="IPR003356">
    <property type="entry name" value="DNA_methylase_A-5"/>
</dbReference>
<keyword evidence="3" id="KW-0489">Methyltransferase</keyword>
<dbReference type="GO" id="GO:0008168">
    <property type="term" value="F:methyltransferase activity"/>
    <property type="evidence" value="ECO:0007669"/>
    <property type="project" value="UniProtKB-KW"/>
</dbReference>
<dbReference type="InterPro" id="IPR029063">
    <property type="entry name" value="SAM-dependent_MTases_sf"/>
</dbReference>
<evidence type="ECO:0000256" key="1">
    <source>
        <dbReference type="ARBA" id="ARBA00006594"/>
    </source>
</evidence>
<dbReference type="EMBL" id="JBHSAJ010000160">
    <property type="protein sequence ID" value="MFC3938015.1"/>
    <property type="molecule type" value="Genomic_DNA"/>
</dbReference>
<dbReference type="Proteomes" id="UP001595693">
    <property type="component" value="Unassembled WGS sequence"/>
</dbReference>
<comment type="similarity">
    <text evidence="1">Belongs to the N(4)/N(6)-methyltransferase family.</text>
</comment>
<evidence type="ECO:0000259" key="2">
    <source>
        <dbReference type="Pfam" id="PF02384"/>
    </source>
</evidence>
<dbReference type="GO" id="GO:0032259">
    <property type="term" value="P:methylation"/>
    <property type="evidence" value="ECO:0007669"/>
    <property type="project" value="UniProtKB-KW"/>
</dbReference>
<sequence>MSLELGERGKGQFFTPYPVSSLMARMTAGDVKEQLKQQDHIALNEPACGAGGMVIAYAEAMLDQDVNYQHYLHATLQDIDSTAVHMAYVQLSLLHVPAIVIHGNSLAMTEWAHWVTPAHVLGGWDKRLYFPRAVRAMREVLSMPATEDLVSSPQEVSVPPAPTPIAESATQYVVNQRREQLALF</sequence>
<proteinExistence type="inferred from homology"/>
<reference evidence="4" key="1">
    <citation type="journal article" date="2019" name="Int. J. Syst. Evol. Microbiol.">
        <title>The Global Catalogue of Microorganisms (GCM) 10K type strain sequencing project: providing services to taxonomists for standard genome sequencing and annotation.</title>
        <authorList>
            <consortium name="The Broad Institute Genomics Platform"/>
            <consortium name="The Broad Institute Genome Sequencing Center for Infectious Disease"/>
            <person name="Wu L."/>
            <person name="Ma J."/>
        </authorList>
    </citation>
    <scope>NUCLEOTIDE SEQUENCE [LARGE SCALE GENOMIC DNA]</scope>
    <source>
        <strain evidence="4">CCUG 2113</strain>
    </source>
</reference>
<evidence type="ECO:0000313" key="3">
    <source>
        <dbReference type="EMBL" id="MFC3938015.1"/>
    </source>
</evidence>
<name>A0ABV8DI30_9BURK</name>
<dbReference type="RefSeq" id="WP_162239778.1">
    <property type="nucleotide sequence ID" value="NZ_JAMXAX010000143.1"/>
</dbReference>
<dbReference type="SUPFAM" id="SSF53335">
    <property type="entry name" value="S-adenosyl-L-methionine-dependent methyltransferases"/>
    <property type="match status" value="1"/>
</dbReference>
<protein>
    <submittedName>
        <fullName evidence="3">N-6 DNA methylase</fullName>
    </submittedName>
</protein>
<dbReference type="PRINTS" id="PR00507">
    <property type="entry name" value="N12N6MTFRASE"/>
</dbReference>
<gene>
    <name evidence="3" type="ORF">ACFOW3_25690</name>
</gene>
<dbReference type="Gene3D" id="3.40.50.150">
    <property type="entry name" value="Vaccinia Virus protein VP39"/>
    <property type="match status" value="1"/>
</dbReference>
<feature type="domain" description="DNA methylase adenine-specific" evidence="2">
    <location>
        <begin position="9"/>
        <end position="109"/>
    </location>
</feature>